<dbReference type="AlphaFoldDB" id="A0A9P8DGR7"/>
<reference evidence="1" key="1">
    <citation type="journal article" date="2021" name="Mol. Plant Microbe Interact.">
        <title>Telomere to telomere genome assembly of Fusarium musae F31, causal agent of crown rot disease of banana.</title>
        <authorList>
            <person name="Degradi L."/>
            <person name="Tava V."/>
            <person name="Kunova A."/>
            <person name="Cortesi P."/>
            <person name="Saracchi M."/>
            <person name="Pasquali M."/>
        </authorList>
    </citation>
    <scope>NUCLEOTIDE SEQUENCE</scope>
    <source>
        <strain evidence="1">F31</strain>
    </source>
</reference>
<organism evidence="1 2">
    <name type="scientific">Fusarium musae</name>
    <dbReference type="NCBI Taxonomy" id="1042133"/>
    <lineage>
        <taxon>Eukaryota</taxon>
        <taxon>Fungi</taxon>
        <taxon>Dikarya</taxon>
        <taxon>Ascomycota</taxon>
        <taxon>Pezizomycotina</taxon>
        <taxon>Sordariomycetes</taxon>
        <taxon>Hypocreomycetidae</taxon>
        <taxon>Hypocreales</taxon>
        <taxon>Nectriaceae</taxon>
        <taxon>Fusarium</taxon>
    </lineage>
</organism>
<keyword evidence="2" id="KW-1185">Reference proteome</keyword>
<dbReference type="KEGG" id="fmu:J7337_007264"/>
<accession>A0A9P8DGR7</accession>
<dbReference type="Proteomes" id="UP000827133">
    <property type="component" value="Unassembled WGS sequence"/>
</dbReference>
<gene>
    <name evidence="1" type="ORF">J7337_007264</name>
</gene>
<name>A0A9P8DGR7_9HYPO</name>
<comment type="caution">
    <text evidence="1">The sequence shown here is derived from an EMBL/GenBank/DDBJ whole genome shotgun (WGS) entry which is preliminary data.</text>
</comment>
<proteinExistence type="predicted"/>
<evidence type="ECO:0000313" key="1">
    <source>
        <dbReference type="EMBL" id="KAG9501573.1"/>
    </source>
</evidence>
<protein>
    <submittedName>
        <fullName evidence="1">Uncharacterized protein</fullName>
    </submittedName>
</protein>
<evidence type="ECO:0000313" key="2">
    <source>
        <dbReference type="Proteomes" id="UP000827133"/>
    </source>
</evidence>
<sequence length="273" mass="31429">MSAANGYKLNCASKTALAKAYQEMRSNGTIILLYILAPPLFEHIRGDHYDLEQMTLQDLGIQDNLRDWGPYLYLSVTTGGELYRTNYTSVSRLTICLLLAWMQADEDIDIPQAFRTTYKCDPTLFHWACEANMEVFCGLNRGNLEVFDTHTTPRNRLRVPYGDASNNNQQLNRFTSENLAKAYIDSSIWYKDVIARHISRIIRTNVSVLAIHPLFQRLWVTVCMDRTGSKIKRALKQKFEAQVLRISDDEDKRQAQAWLGEADTILHEIDEEI</sequence>
<dbReference type="GeneID" id="68315120"/>
<dbReference type="EMBL" id="JAHBCI010000005">
    <property type="protein sequence ID" value="KAG9501573.1"/>
    <property type="molecule type" value="Genomic_DNA"/>
</dbReference>
<dbReference type="RefSeq" id="XP_044680573.1">
    <property type="nucleotide sequence ID" value="XM_044824916.1"/>
</dbReference>